<organismHost>
    <name type="scientific">Lepidoptera</name>
    <name type="common">moths &amp; butterflies</name>
    <dbReference type="NCBI Taxonomy" id="7088"/>
</organismHost>
<evidence type="ECO:0000256" key="1">
    <source>
        <dbReference type="SAM" id="MobiDB-lite"/>
    </source>
</evidence>
<name>A0A1B1MQK8_NPVLD</name>
<feature type="region of interest" description="Disordered" evidence="1">
    <location>
        <begin position="260"/>
        <end position="614"/>
    </location>
</feature>
<feature type="compositionally biased region" description="Polar residues" evidence="1">
    <location>
        <begin position="282"/>
        <end position="291"/>
    </location>
</feature>
<protein>
    <submittedName>
        <fullName evidence="2">Mucin-like protein</fullName>
    </submittedName>
</protein>
<sequence>MDGLCQDDPYKQITLHYNPIVKEMLIYISLYKRRRNSEIISISECTKLVKYNRINYRSFKMCGNVFDDLYNHIKLTTDLEHKQKLKLEMMLTHYVRLFVMQHIKLCVVRYKNYYTELLKDDSDFYEMQQYMSDVKKHKNNIKELIINTYKFSHTMRGVDSEHIEEENTMTSIKCMLFRIDDFVEKCIDAECQRLSDFCRRLQEELQDHLDHYNIVMKKCEVCCSANATHNISQSNLCVDCAYKHVIPAEYLHILVGTNSTSSGKKALQSDRSSVESDDDNKNGNLFDNEAQQSDRSRAHSDDEAQQSDRSRAPSDDEAQQSDRSRAPSDDEAQRSDRSGAPSDDEAEQSDRSAVAPKSFLDDEAEHSDQTTIVLDNRAQQSDRTPFNSDNEAQQSDRAKQRRSAQSAEDQDHSDTEHAETINKLIKNKMTSNSRSGRSKRKPTTPRRMVINSSSSSSSSSEDDESNQKKKTLIRKSCSTPEFSDSDSNDVFDNVTPPPDATKPASPSPSVKAASSPRTGVTTKPSSPRTGVTTKPSSPRTGVKSVTKPSSPRTGVKSVAKPSSPRRAVRPVTKPSSPRPVVKSVAKPALPPPVVTSPPLATSPAASPTPLANSPTKLVARSIVDWLAPKQAVKLATEIQAEIQKELIAEIAAEVMAEYKNKQLDAQTMANHDAAEPVADHDAAEPVADSTEPVQSMMPPPLLPPPPPPAAESTTPVQLPDSTSTTTTAVPLDENDVVPMKQQINTAPAEDSLIDMIASLDTDTSVQAMQNETQVAVDNIPQMSSQIYVVPIENLLENQLVDGGAGGFASDVQSQVDFDIPLQLPNLSSCPCTPASQYELYEELVVKEELDNEQEQEQMENNDEYEYVEDLLVKTEQEETEETAEQPEQLDQPADNQQQQQPPNDGYYLKEDIIAEVIDDDIEIVHFPKEHKASMRIFKLNKRKRTDSPNSIARRKRLCPVTSTPDNCITSTTTVTSTNTSSVSPTVTAASDVVVTSPSLPLI</sequence>
<feature type="compositionally biased region" description="Basic and acidic residues" evidence="1">
    <location>
        <begin position="409"/>
        <end position="420"/>
    </location>
</feature>
<feature type="compositionally biased region" description="Low complexity" evidence="1">
    <location>
        <begin position="885"/>
        <end position="904"/>
    </location>
</feature>
<organism evidence="2">
    <name type="scientific">Lymantria dispar multicapsid nuclear polyhedrosis virus</name>
    <name type="common">LdMNPV</name>
    <dbReference type="NCBI Taxonomy" id="10449"/>
    <lineage>
        <taxon>Viruses</taxon>
        <taxon>Viruses incertae sedis</taxon>
        <taxon>Naldaviricetes</taxon>
        <taxon>Lefavirales</taxon>
        <taxon>Baculoviridae</taxon>
        <taxon>Alphabaculovirus</taxon>
        <taxon>Alphabaculovirus lydisparis</taxon>
    </lineage>
</organism>
<feature type="compositionally biased region" description="Low complexity" evidence="1">
    <location>
        <begin position="596"/>
        <end position="614"/>
    </location>
</feature>
<feature type="compositionally biased region" description="Polar residues" evidence="1">
    <location>
        <begin position="711"/>
        <end position="728"/>
    </location>
</feature>
<feature type="compositionally biased region" description="Polar residues" evidence="1">
    <location>
        <begin position="517"/>
        <end position="539"/>
    </location>
</feature>
<feature type="compositionally biased region" description="Pro residues" evidence="1">
    <location>
        <begin position="697"/>
        <end position="709"/>
    </location>
</feature>
<reference evidence="2" key="1">
    <citation type="journal article" date="2016" name="J. Invertebr. Pathol.">
        <title>An alphabaculovirus isolated from dead Lymantria dispar larvae shows high genetic similarity to baculovirus previously isolated from Lymantria monacha - An example of adaptation to a new host.</title>
        <authorList>
            <person name="Rabalski L."/>
            <person name="Krejmer-Rabalska M."/>
            <person name="Skrzecz I."/>
            <person name="Wasag B."/>
            <person name="Szewczyk B."/>
        </authorList>
    </citation>
    <scope>NUCLEOTIDE SEQUENCE</scope>
    <source>
        <strain evidence="2">BNP</strain>
    </source>
</reference>
<feature type="compositionally biased region" description="Basic and acidic residues" evidence="1">
    <location>
        <begin position="292"/>
        <end position="337"/>
    </location>
</feature>
<accession>A0A1B1MQK8</accession>
<evidence type="ECO:0000313" key="2">
    <source>
        <dbReference type="EMBL" id="ANS70893.1"/>
    </source>
</evidence>
<feature type="region of interest" description="Disordered" evidence="1">
    <location>
        <begin position="875"/>
        <end position="904"/>
    </location>
</feature>
<feature type="compositionally biased region" description="Low complexity" evidence="1">
    <location>
        <begin position="501"/>
        <end position="516"/>
    </location>
</feature>
<feature type="region of interest" description="Disordered" evidence="1">
    <location>
        <begin position="666"/>
        <end position="728"/>
    </location>
</feature>
<dbReference type="EMBL" id="KU377538">
    <property type="protein sequence ID" value="ANS70893.1"/>
    <property type="molecule type" value="Genomic_DNA"/>
</dbReference>
<feature type="compositionally biased region" description="Basic and acidic residues" evidence="1">
    <location>
        <begin position="672"/>
        <end position="683"/>
    </location>
</feature>
<feature type="compositionally biased region" description="Polar residues" evidence="1">
    <location>
        <begin position="369"/>
        <end position="395"/>
    </location>
</feature>
<proteinExistence type="predicted"/>